<protein>
    <submittedName>
        <fullName evidence="7">FAD dependent oxidoreductase</fullName>
    </submittedName>
</protein>
<dbReference type="PANTHER" id="PTHR10961:SF46">
    <property type="entry name" value="PEROXISOMAL SARCOSINE OXIDASE"/>
    <property type="match status" value="1"/>
</dbReference>
<evidence type="ECO:0000256" key="2">
    <source>
        <dbReference type="ARBA" id="ARBA00010989"/>
    </source>
</evidence>
<dbReference type="Pfam" id="PF01266">
    <property type="entry name" value="DAO"/>
    <property type="match status" value="1"/>
</dbReference>
<evidence type="ECO:0000256" key="4">
    <source>
        <dbReference type="ARBA" id="ARBA00022827"/>
    </source>
</evidence>
<proteinExistence type="inferred from homology"/>
<keyword evidence="5" id="KW-0560">Oxidoreductase</keyword>
<dbReference type="Proteomes" id="UP000297245">
    <property type="component" value="Unassembled WGS sequence"/>
</dbReference>
<dbReference type="EMBL" id="ML179360">
    <property type="protein sequence ID" value="THU89664.1"/>
    <property type="molecule type" value="Genomic_DNA"/>
</dbReference>
<comment type="similarity">
    <text evidence="2">Belongs to the MSOX/MTOX family.</text>
</comment>
<comment type="cofactor">
    <cofactor evidence="1">
        <name>FAD</name>
        <dbReference type="ChEBI" id="CHEBI:57692"/>
    </cofactor>
</comment>
<dbReference type="GO" id="GO:0008115">
    <property type="term" value="F:sarcosine oxidase activity"/>
    <property type="evidence" value="ECO:0007669"/>
    <property type="project" value="TreeGrafter"/>
</dbReference>
<accession>A0A4S8LKI6</accession>
<evidence type="ECO:0000256" key="3">
    <source>
        <dbReference type="ARBA" id="ARBA00022630"/>
    </source>
</evidence>
<dbReference type="PANTHER" id="PTHR10961">
    <property type="entry name" value="PEROXISOMAL SARCOSINE OXIDASE"/>
    <property type="match status" value="1"/>
</dbReference>
<reference evidence="7 8" key="1">
    <citation type="journal article" date="2019" name="Nat. Ecol. Evol.">
        <title>Megaphylogeny resolves global patterns of mushroom evolution.</title>
        <authorList>
            <person name="Varga T."/>
            <person name="Krizsan K."/>
            <person name="Foldi C."/>
            <person name="Dima B."/>
            <person name="Sanchez-Garcia M."/>
            <person name="Sanchez-Ramirez S."/>
            <person name="Szollosi G.J."/>
            <person name="Szarkandi J.G."/>
            <person name="Papp V."/>
            <person name="Albert L."/>
            <person name="Andreopoulos W."/>
            <person name="Angelini C."/>
            <person name="Antonin V."/>
            <person name="Barry K.W."/>
            <person name="Bougher N.L."/>
            <person name="Buchanan P."/>
            <person name="Buyck B."/>
            <person name="Bense V."/>
            <person name="Catcheside P."/>
            <person name="Chovatia M."/>
            <person name="Cooper J."/>
            <person name="Damon W."/>
            <person name="Desjardin D."/>
            <person name="Finy P."/>
            <person name="Geml J."/>
            <person name="Haridas S."/>
            <person name="Hughes K."/>
            <person name="Justo A."/>
            <person name="Karasinski D."/>
            <person name="Kautmanova I."/>
            <person name="Kiss B."/>
            <person name="Kocsube S."/>
            <person name="Kotiranta H."/>
            <person name="LaButti K.M."/>
            <person name="Lechner B.E."/>
            <person name="Liimatainen K."/>
            <person name="Lipzen A."/>
            <person name="Lukacs Z."/>
            <person name="Mihaltcheva S."/>
            <person name="Morgado L.N."/>
            <person name="Niskanen T."/>
            <person name="Noordeloos M.E."/>
            <person name="Ohm R.A."/>
            <person name="Ortiz-Santana B."/>
            <person name="Ovrebo C."/>
            <person name="Racz N."/>
            <person name="Riley R."/>
            <person name="Savchenko A."/>
            <person name="Shiryaev A."/>
            <person name="Soop K."/>
            <person name="Spirin V."/>
            <person name="Szebenyi C."/>
            <person name="Tomsovsky M."/>
            <person name="Tulloss R.E."/>
            <person name="Uehling J."/>
            <person name="Grigoriev I.V."/>
            <person name="Vagvolgyi C."/>
            <person name="Papp T."/>
            <person name="Martin F.M."/>
            <person name="Miettinen O."/>
            <person name="Hibbett D.S."/>
            <person name="Nagy L.G."/>
        </authorList>
    </citation>
    <scope>NUCLEOTIDE SEQUENCE [LARGE SCALE GENOMIC DNA]</scope>
    <source>
        <strain evidence="7 8">CBS 962.96</strain>
    </source>
</reference>
<evidence type="ECO:0000256" key="5">
    <source>
        <dbReference type="ARBA" id="ARBA00023002"/>
    </source>
</evidence>
<organism evidence="7 8">
    <name type="scientific">Dendrothele bispora (strain CBS 962.96)</name>
    <dbReference type="NCBI Taxonomy" id="1314807"/>
    <lineage>
        <taxon>Eukaryota</taxon>
        <taxon>Fungi</taxon>
        <taxon>Dikarya</taxon>
        <taxon>Basidiomycota</taxon>
        <taxon>Agaricomycotina</taxon>
        <taxon>Agaricomycetes</taxon>
        <taxon>Agaricomycetidae</taxon>
        <taxon>Agaricales</taxon>
        <taxon>Agaricales incertae sedis</taxon>
        <taxon>Dendrothele</taxon>
    </lineage>
</organism>
<evidence type="ECO:0000259" key="6">
    <source>
        <dbReference type="Pfam" id="PF01266"/>
    </source>
</evidence>
<evidence type="ECO:0000256" key="1">
    <source>
        <dbReference type="ARBA" id="ARBA00001974"/>
    </source>
</evidence>
<evidence type="ECO:0000313" key="8">
    <source>
        <dbReference type="Proteomes" id="UP000297245"/>
    </source>
</evidence>
<dbReference type="GO" id="GO:0050660">
    <property type="term" value="F:flavin adenine dinucleotide binding"/>
    <property type="evidence" value="ECO:0007669"/>
    <property type="project" value="InterPro"/>
</dbReference>
<dbReference type="InterPro" id="IPR045170">
    <property type="entry name" value="MTOX"/>
</dbReference>
<dbReference type="Gene3D" id="3.50.50.60">
    <property type="entry name" value="FAD/NAD(P)-binding domain"/>
    <property type="match status" value="1"/>
</dbReference>
<sequence>MLATSNDRIVIIGAGCFGLSTAYHLLKKGYRNVTILDRSEVLPAPDAASNDINRLVRSSYVDPFYARFAREAMDLWKDNKEWQDVYTETGAVVVNNSSDPSTSRSYQNDLSVGCNVRLLPDPNSICEVFPISLQPSLADLNEHSGYLNLDTAVVNAGRATALLLRKVISLGGNVIAGRSVKKLLRTSLTAATKDLSRSRTHGVECSDGTVYEADVVVVATGAWTASAFHELHDVDLKGMCLASGQCLVMMDLSDEEAPVYRQIPVIMDWEHLWYWFPPNPDSNTVKIIVDYSGFTHSVPVLDSTGDPNHSETFPPAVTTPQGQRLERIAKVISTPRTITSNPKNGLAIPKSVLTDVRDGLKRFFPDTLAKRDFSGTRMCWYTDSPDCDWVIGYHPNDDGLMFATSGSGHAFKFLPNIGSLVVKALEGTLDPPLVENFSIQRQINKESAVKRKGLVDELVEDDLCVEMDLIYRVELIQQ</sequence>
<dbReference type="OrthoDB" id="2219495at2759"/>
<keyword evidence="8" id="KW-1185">Reference proteome</keyword>
<gene>
    <name evidence="7" type="ORF">K435DRAFT_760855</name>
</gene>
<dbReference type="Gene3D" id="3.30.9.10">
    <property type="entry name" value="D-Amino Acid Oxidase, subunit A, domain 2"/>
    <property type="match status" value="1"/>
</dbReference>
<evidence type="ECO:0000313" key="7">
    <source>
        <dbReference type="EMBL" id="THU89664.1"/>
    </source>
</evidence>
<keyword evidence="4" id="KW-0274">FAD</keyword>
<dbReference type="AlphaFoldDB" id="A0A4S8LKI6"/>
<keyword evidence="3" id="KW-0285">Flavoprotein</keyword>
<dbReference type="GO" id="GO:0050031">
    <property type="term" value="F:L-pipecolate oxidase activity"/>
    <property type="evidence" value="ECO:0007669"/>
    <property type="project" value="TreeGrafter"/>
</dbReference>
<dbReference type="SUPFAM" id="SSF51905">
    <property type="entry name" value="FAD/NAD(P)-binding domain"/>
    <property type="match status" value="1"/>
</dbReference>
<dbReference type="InterPro" id="IPR006076">
    <property type="entry name" value="FAD-dep_OxRdtase"/>
</dbReference>
<dbReference type="InterPro" id="IPR036188">
    <property type="entry name" value="FAD/NAD-bd_sf"/>
</dbReference>
<dbReference type="GO" id="GO:0004657">
    <property type="term" value="F:proline dehydrogenase activity"/>
    <property type="evidence" value="ECO:0007669"/>
    <property type="project" value="TreeGrafter"/>
</dbReference>
<feature type="domain" description="FAD dependent oxidoreductase" evidence="6">
    <location>
        <begin position="8"/>
        <end position="422"/>
    </location>
</feature>
<name>A0A4S8LKI6_DENBC</name>